<dbReference type="PANTHER" id="PTHR11985">
    <property type="entry name" value="GLYCEROL-3-PHOSPHATE DEHYDROGENASE"/>
    <property type="match status" value="1"/>
</dbReference>
<dbReference type="OrthoDB" id="9766796at2"/>
<keyword evidence="5 6" id="KW-0560">Oxidoreductase</keyword>
<dbReference type="InterPro" id="IPR000447">
    <property type="entry name" value="G3P_DH_FAD-dep"/>
</dbReference>
<keyword evidence="4" id="KW-0274">FAD</keyword>
<dbReference type="SUPFAM" id="SSF51905">
    <property type="entry name" value="FAD/NAD(P)-binding domain"/>
    <property type="match status" value="1"/>
</dbReference>
<evidence type="ECO:0000313" key="10">
    <source>
        <dbReference type="Proteomes" id="UP000182840"/>
    </source>
</evidence>
<dbReference type="InterPro" id="IPR038299">
    <property type="entry name" value="DAO_C_sf"/>
</dbReference>
<dbReference type="NCBIfam" id="NF008899">
    <property type="entry name" value="PRK12266.1"/>
    <property type="match status" value="1"/>
</dbReference>
<evidence type="ECO:0000256" key="1">
    <source>
        <dbReference type="ARBA" id="ARBA00001974"/>
    </source>
</evidence>
<dbReference type="PROSITE" id="PS00978">
    <property type="entry name" value="FAD_G3PDH_2"/>
    <property type="match status" value="1"/>
</dbReference>
<accession>A0A1L3SS17</accession>
<feature type="domain" description="Alpha-glycerophosphate oxidase C-terminal" evidence="8">
    <location>
        <begin position="387"/>
        <end position="495"/>
    </location>
</feature>
<evidence type="ECO:0000259" key="7">
    <source>
        <dbReference type="Pfam" id="PF01266"/>
    </source>
</evidence>
<comment type="similarity">
    <text evidence="2 6">Belongs to the FAD-dependent glycerol-3-phosphate dehydrogenase family.</text>
</comment>
<evidence type="ECO:0000256" key="3">
    <source>
        <dbReference type="ARBA" id="ARBA00022630"/>
    </source>
</evidence>
<dbReference type="GO" id="GO:0009331">
    <property type="term" value="C:glycerol-3-phosphate dehydrogenase (FAD) complex"/>
    <property type="evidence" value="ECO:0007669"/>
    <property type="project" value="UniProtKB-UniRule"/>
</dbReference>
<dbReference type="InterPro" id="IPR006076">
    <property type="entry name" value="FAD-dep_OxRdtase"/>
</dbReference>
<dbReference type="EC" id="1.1.5.3" evidence="6"/>
<gene>
    <name evidence="9" type="ORF">BSQ44_13110</name>
</gene>
<dbReference type="Gene3D" id="6.10.250.1890">
    <property type="match status" value="1"/>
</dbReference>
<evidence type="ECO:0000259" key="8">
    <source>
        <dbReference type="Pfam" id="PF16901"/>
    </source>
</evidence>
<dbReference type="PRINTS" id="PR01001">
    <property type="entry name" value="FADG3PDH"/>
</dbReference>
<dbReference type="PANTHER" id="PTHR11985:SF15">
    <property type="entry name" value="GLYCEROL-3-PHOSPHATE DEHYDROGENASE, MITOCHONDRIAL"/>
    <property type="match status" value="1"/>
</dbReference>
<evidence type="ECO:0000256" key="6">
    <source>
        <dbReference type="RuleBase" id="RU361217"/>
    </source>
</evidence>
<dbReference type="Gene3D" id="3.50.50.60">
    <property type="entry name" value="FAD/NAD(P)-binding domain"/>
    <property type="match status" value="1"/>
</dbReference>
<dbReference type="KEGG" id="meso:BSQ44_13110"/>
<dbReference type="InterPro" id="IPR031656">
    <property type="entry name" value="DAO_C"/>
</dbReference>
<proteinExistence type="inferred from homology"/>
<keyword evidence="10" id="KW-1185">Reference proteome</keyword>
<name>A0A1L3SS17_9HYPH</name>
<protein>
    <recommendedName>
        <fullName evidence="6">Glycerol-3-phosphate dehydrogenase</fullName>
        <ecNumber evidence="6">1.1.5.3</ecNumber>
    </recommendedName>
</protein>
<feature type="domain" description="FAD dependent oxidoreductase" evidence="7">
    <location>
        <begin position="8"/>
        <end position="336"/>
    </location>
</feature>
<comment type="catalytic activity">
    <reaction evidence="6">
        <text>a quinone + sn-glycerol 3-phosphate = dihydroxyacetone phosphate + a quinol</text>
        <dbReference type="Rhea" id="RHEA:18977"/>
        <dbReference type="ChEBI" id="CHEBI:24646"/>
        <dbReference type="ChEBI" id="CHEBI:57597"/>
        <dbReference type="ChEBI" id="CHEBI:57642"/>
        <dbReference type="ChEBI" id="CHEBI:132124"/>
        <dbReference type="EC" id="1.1.5.3"/>
    </reaction>
</comment>
<dbReference type="Gene3D" id="1.10.8.870">
    <property type="entry name" value="Alpha-glycerophosphate oxidase, cap domain"/>
    <property type="match status" value="1"/>
</dbReference>
<dbReference type="GO" id="GO:0004368">
    <property type="term" value="F:glycerol-3-phosphate dehydrogenase (quinone) activity"/>
    <property type="evidence" value="ECO:0007669"/>
    <property type="project" value="UniProtKB-EC"/>
</dbReference>
<dbReference type="InterPro" id="IPR036188">
    <property type="entry name" value="FAD/NAD-bd_sf"/>
</dbReference>
<dbReference type="Proteomes" id="UP000182840">
    <property type="component" value="Chromosome"/>
</dbReference>
<comment type="cofactor">
    <cofactor evidence="1 6">
        <name>FAD</name>
        <dbReference type="ChEBI" id="CHEBI:57692"/>
    </cofactor>
</comment>
<dbReference type="STRING" id="1670800.BSQ44_13110"/>
<dbReference type="EMBL" id="CP018171">
    <property type="protein sequence ID" value="APH72199.1"/>
    <property type="molecule type" value="Genomic_DNA"/>
</dbReference>
<evidence type="ECO:0000313" key="9">
    <source>
        <dbReference type="EMBL" id="APH72199.1"/>
    </source>
</evidence>
<dbReference type="Gene3D" id="3.30.9.10">
    <property type="entry name" value="D-Amino Acid Oxidase, subunit A, domain 2"/>
    <property type="match status" value="1"/>
</dbReference>
<sequence>MDAAGIYDILVIGGGINGCGIARDAAGRGYSVFLAEMNDLASGTSSWSTKLIHGGLRYLEHYEFRLVREALMEREVLWSNAPHIIWPMRFVLPHHKGLRPAWLLRLGLFLYDHIGGRKLLPATKTLDMRRDPAGKPLKPLFSRAFEYSDCWVNDARLVVLNARDAANRGAVIRTRSRVASAQRTGEHWQAVVENRSTGEKETVRARLIVNAAGPWVDEVLASSLGRNDVHNVRLVQGSHIVVPRKFDDPRAYFFQNRDGRIIFAIPYEEDYTLIGTTDRDYEGEPGDVAISDAEIDYLCEAASEYFADPVSREDIVWTYSGVRPLFDDGASKAQEATRDYVLRSEGGEDKAPLLNIFGGKITTYRRLAEAMLEKIEGFLGSKGKPWTMGAPLPGGDFPATGFEEQVSRFRADHPFLEAAHARRLVRLYGTRADQVVGLASSTTELGRHFGADLYEAEVRYLMANEWAVTADDVLWRRTKRGLRLGGEETAALEEFMRGAASREDKAAAE</sequence>
<dbReference type="Pfam" id="PF01266">
    <property type="entry name" value="DAO"/>
    <property type="match status" value="1"/>
</dbReference>
<dbReference type="NCBIfam" id="NF009906">
    <property type="entry name" value="PRK13369.1"/>
    <property type="match status" value="1"/>
</dbReference>
<organism evidence="9 10">
    <name type="scientific">Aquibium oceanicum</name>
    <dbReference type="NCBI Taxonomy" id="1670800"/>
    <lineage>
        <taxon>Bacteria</taxon>
        <taxon>Pseudomonadati</taxon>
        <taxon>Pseudomonadota</taxon>
        <taxon>Alphaproteobacteria</taxon>
        <taxon>Hyphomicrobiales</taxon>
        <taxon>Phyllobacteriaceae</taxon>
        <taxon>Aquibium</taxon>
    </lineage>
</organism>
<evidence type="ECO:0000256" key="4">
    <source>
        <dbReference type="ARBA" id="ARBA00022827"/>
    </source>
</evidence>
<dbReference type="AlphaFoldDB" id="A0A1L3SS17"/>
<evidence type="ECO:0000256" key="2">
    <source>
        <dbReference type="ARBA" id="ARBA00007330"/>
    </source>
</evidence>
<dbReference type="PROSITE" id="PS00977">
    <property type="entry name" value="FAD_G3PDH_1"/>
    <property type="match status" value="1"/>
</dbReference>
<dbReference type="GO" id="GO:0046168">
    <property type="term" value="P:glycerol-3-phosphate catabolic process"/>
    <property type="evidence" value="ECO:0007669"/>
    <property type="project" value="TreeGrafter"/>
</dbReference>
<dbReference type="SUPFAM" id="SSF54373">
    <property type="entry name" value="FAD-linked reductases, C-terminal domain"/>
    <property type="match status" value="1"/>
</dbReference>
<evidence type="ECO:0000256" key="5">
    <source>
        <dbReference type="ARBA" id="ARBA00023002"/>
    </source>
</evidence>
<dbReference type="Pfam" id="PF16901">
    <property type="entry name" value="DAO_C"/>
    <property type="match status" value="1"/>
</dbReference>
<reference evidence="10" key="1">
    <citation type="submission" date="2016-11" db="EMBL/GenBank/DDBJ databases">
        <title>Mesorhizobium oceanicum sp. nov., isolated from deep seawater in South China Sea.</title>
        <authorList>
            <person name="Fu G.-Y."/>
        </authorList>
    </citation>
    <scope>NUCLEOTIDE SEQUENCE [LARGE SCALE GENOMIC DNA]</scope>
    <source>
        <strain evidence="10">B7</strain>
    </source>
</reference>
<keyword evidence="3 6" id="KW-0285">Flavoprotein</keyword>